<sequence length="139" mass="13807">MLSGNPARENVVVVGATDNGGTTTAAVYQLTAKASEGVQPIATSTYRNLSAVVAPDGRLVVTFIRPLSAVPEAPYVPLNGTAIGALWAVGAPPVVSNRLRYHTARGAGGVDWASAADRSVVMAGGGVAPPGGGAAVWAG</sequence>
<gene>
    <name evidence="1" type="ORF">I4F81_003069</name>
</gene>
<dbReference type="Proteomes" id="UP000798662">
    <property type="component" value="Chromosome 1"/>
</dbReference>
<organism evidence="1 2">
    <name type="scientific">Pyropia yezoensis</name>
    <name type="common">Susabi-nori</name>
    <name type="synonym">Porphyra yezoensis</name>
    <dbReference type="NCBI Taxonomy" id="2788"/>
    <lineage>
        <taxon>Eukaryota</taxon>
        <taxon>Rhodophyta</taxon>
        <taxon>Bangiophyceae</taxon>
        <taxon>Bangiales</taxon>
        <taxon>Bangiaceae</taxon>
        <taxon>Pyropia</taxon>
    </lineage>
</organism>
<keyword evidence="2" id="KW-1185">Reference proteome</keyword>
<evidence type="ECO:0000313" key="1">
    <source>
        <dbReference type="EMBL" id="KAK1860480.1"/>
    </source>
</evidence>
<protein>
    <submittedName>
        <fullName evidence="1">Uncharacterized protein</fullName>
    </submittedName>
</protein>
<accession>A0ACC3BRV6</accession>
<name>A0ACC3BRV6_PYRYE</name>
<evidence type="ECO:0000313" key="2">
    <source>
        <dbReference type="Proteomes" id="UP000798662"/>
    </source>
</evidence>
<reference evidence="1" key="1">
    <citation type="submission" date="2019-11" db="EMBL/GenBank/DDBJ databases">
        <title>Nori genome reveals adaptations in red seaweeds to the harsh intertidal environment.</title>
        <authorList>
            <person name="Wang D."/>
            <person name="Mao Y."/>
        </authorList>
    </citation>
    <scope>NUCLEOTIDE SEQUENCE</scope>
    <source>
        <tissue evidence="1">Gametophyte</tissue>
    </source>
</reference>
<proteinExistence type="predicted"/>
<dbReference type="EMBL" id="CM020618">
    <property type="protein sequence ID" value="KAK1860480.1"/>
    <property type="molecule type" value="Genomic_DNA"/>
</dbReference>
<comment type="caution">
    <text evidence="1">The sequence shown here is derived from an EMBL/GenBank/DDBJ whole genome shotgun (WGS) entry which is preliminary data.</text>
</comment>